<accession>A0A0C5VUC5</accession>
<evidence type="ECO:0000256" key="2">
    <source>
        <dbReference type="ARBA" id="ARBA00023239"/>
    </source>
</evidence>
<dbReference type="InterPro" id="IPR050197">
    <property type="entry name" value="Aldolase_class_II_sugar_metab"/>
</dbReference>
<keyword evidence="5" id="KW-1185">Reference proteome</keyword>
<proteinExistence type="predicted"/>
<feature type="domain" description="Class II aldolase/adducin N-terminal" evidence="3">
    <location>
        <begin position="9"/>
        <end position="187"/>
    </location>
</feature>
<dbReference type="GO" id="GO:0046872">
    <property type="term" value="F:metal ion binding"/>
    <property type="evidence" value="ECO:0007669"/>
    <property type="project" value="UniProtKB-KW"/>
</dbReference>
<dbReference type="GO" id="GO:0019323">
    <property type="term" value="P:pentose catabolic process"/>
    <property type="evidence" value="ECO:0007669"/>
    <property type="project" value="TreeGrafter"/>
</dbReference>
<dbReference type="SMART" id="SM01007">
    <property type="entry name" value="Aldolase_II"/>
    <property type="match status" value="1"/>
</dbReference>
<dbReference type="RefSeq" id="WP_044616634.1">
    <property type="nucleotide sequence ID" value="NZ_CP007142.1"/>
</dbReference>
<organism evidence="4 5">
    <name type="scientific">Gynuella sunshinyii YC6258</name>
    <dbReference type="NCBI Taxonomy" id="1445510"/>
    <lineage>
        <taxon>Bacteria</taxon>
        <taxon>Pseudomonadati</taxon>
        <taxon>Pseudomonadota</taxon>
        <taxon>Gammaproteobacteria</taxon>
        <taxon>Oceanospirillales</taxon>
        <taxon>Saccharospirillaceae</taxon>
        <taxon>Gynuella</taxon>
    </lineage>
</organism>
<dbReference type="InterPro" id="IPR001303">
    <property type="entry name" value="Aldolase_II/adducin_N"/>
</dbReference>
<dbReference type="Pfam" id="PF00596">
    <property type="entry name" value="Aldolase_II"/>
    <property type="match status" value="1"/>
</dbReference>
<keyword evidence="2" id="KW-0456">Lyase</keyword>
<dbReference type="SUPFAM" id="SSF53639">
    <property type="entry name" value="AraD/HMP-PK domain-like"/>
    <property type="match status" value="1"/>
</dbReference>
<evidence type="ECO:0000259" key="3">
    <source>
        <dbReference type="SMART" id="SM01007"/>
    </source>
</evidence>
<dbReference type="Proteomes" id="UP000032266">
    <property type="component" value="Chromosome"/>
</dbReference>
<evidence type="ECO:0000256" key="1">
    <source>
        <dbReference type="ARBA" id="ARBA00022723"/>
    </source>
</evidence>
<dbReference type="InterPro" id="IPR036409">
    <property type="entry name" value="Aldolase_II/adducin_N_sf"/>
</dbReference>
<dbReference type="STRING" id="1445510.YC6258_01970"/>
<dbReference type="Gene3D" id="3.40.225.10">
    <property type="entry name" value="Class II aldolase/adducin N-terminal domain"/>
    <property type="match status" value="1"/>
</dbReference>
<keyword evidence="1" id="KW-0479">Metal-binding</keyword>
<dbReference type="GO" id="GO:0005829">
    <property type="term" value="C:cytosol"/>
    <property type="evidence" value="ECO:0007669"/>
    <property type="project" value="TreeGrafter"/>
</dbReference>
<dbReference type="EMBL" id="CP007142">
    <property type="protein sequence ID" value="AJQ94014.1"/>
    <property type="molecule type" value="Genomic_DNA"/>
</dbReference>
<dbReference type="PANTHER" id="PTHR22789">
    <property type="entry name" value="FUCULOSE PHOSPHATE ALDOLASE"/>
    <property type="match status" value="1"/>
</dbReference>
<gene>
    <name evidence="4" type="ORF">YC6258_01970</name>
</gene>
<dbReference type="AlphaFoldDB" id="A0A0C5VUC5"/>
<dbReference type="OrthoDB" id="9805559at2"/>
<dbReference type="PATRIC" id="fig|1445510.3.peg.1927"/>
<evidence type="ECO:0000313" key="4">
    <source>
        <dbReference type="EMBL" id="AJQ94014.1"/>
    </source>
</evidence>
<evidence type="ECO:0000313" key="5">
    <source>
        <dbReference type="Proteomes" id="UP000032266"/>
    </source>
</evidence>
<name>A0A0C5VUC5_9GAMM</name>
<dbReference type="KEGG" id="gsn:YC6258_01970"/>
<dbReference type="HOGENOM" id="CLU_006033_3_3_6"/>
<sequence>MNQTQQICQRVIDTAIALADQGFLAGTGGNLALRIDAKTFAITPSASDYYTMTRDEISVLKLADLSQLAGSKPASVEKGLHAKVLLAFPDCQASIHTHQPIASAFTLLNQALTIRDDNHRTILGNQVPIAGYAPSGTSWLTNNVARLLRADIHACLMRNHGVICWGKTVEEACQVVTTLEQAAREWFQDILHTQTRRNNPALIDQIQQALAG</sequence>
<dbReference type="PANTHER" id="PTHR22789:SF0">
    <property type="entry name" value="3-OXO-TETRONATE 4-PHOSPHATE DECARBOXYLASE-RELATED"/>
    <property type="match status" value="1"/>
</dbReference>
<reference evidence="4 5" key="1">
    <citation type="submission" date="2014-01" db="EMBL/GenBank/DDBJ databases">
        <title>Full genme sequencing of cellulolytic bacterium Gynuella sunshinyii YC6258T gen. nov., sp. nov.</title>
        <authorList>
            <person name="Khan H."/>
            <person name="Chung E.J."/>
            <person name="Chung Y.R."/>
        </authorList>
    </citation>
    <scope>NUCLEOTIDE SEQUENCE [LARGE SCALE GENOMIC DNA]</scope>
    <source>
        <strain evidence="4 5">YC6258</strain>
    </source>
</reference>
<protein>
    <submittedName>
        <fullName evidence="4">Ribulose-5-phosphate 4-epimerase and related epimerase and aldolase</fullName>
    </submittedName>
</protein>
<dbReference type="GO" id="GO:0016832">
    <property type="term" value="F:aldehyde-lyase activity"/>
    <property type="evidence" value="ECO:0007669"/>
    <property type="project" value="TreeGrafter"/>
</dbReference>